<protein>
    <recommendedName>
        <fullName evidence="2">Abnormal cell migration protein 18-like fibronectin type I domain-containing protein</fullName>
    </recommendedName>
</protein>
<feature type="transmembrane region" description="Helical" evidence="1">
    <location>
        <begin position="233"/>
        <end position="254"/>
    </location>
</feature>
<dbReference type="Pfam" id="PF23003">
    <property type="entry name" value="Fn1_2"/>
    <property type="match status" value="1"/>
</dbReference>
<sequence>MPKRCYKDGKDYAEGEAFQGGHLRYRCQKFGVYVIEGCRTDGGKDLDVGDRVLEENLLSQCFKEGNSIFFRQTVCGIIGMPACDKITPDSPLLGVAGMQEVGSVSRTISTQVGSPSTLEDSPGLPYGWHIVGNALFHELNTQIQILSLCLTLCLIIAPSASGSFLVWLTLLISFLLNLSAAAILLFELENIVFPLFRTVSYSMTESLGALLLVILHFVSLWLCFNAKTYTSSFAWTVAAGICLLQSFAYAFDFFQYFREWLREQREAANRLHVESPTSYGLP</sequence>
<feature type="transmembrane region" description="Helical" evidence="1">
    <location>
        <begin position="207"/>
        <end position="227"/>
    </location>
</feature>
<feature type="transmembrane region" description="Helical" evidence="1">
    <location>
        <begin position="166"/>
        <end position="186"/>
    </location>
</feature>
<keyword evidence="1" id="KW-0812">Transmembrane</keyword>
<evidence type="ECO:0000313" key="3">
    <source>
        <dbReference type="Proteomes" id="UP000887575"/>
    </source>
</evidence>
<feature type="domain" description="Abnormal cell migration protein 18-like fibronectin type I" evidence="2">
    <location>
        <begin position="4"/>
        <end position="67"/>
    </location>
</feature>
<organism evidence="3 4">
    <name type="scientific">Mesorhabditis belari</name>
    <dbReference type="NCBI Taxonomy" id="2138241"/>
    <lineage>
        <taxon>Eukaryota</taxon>
        <taxon>Metazoa</taxon>
        <taxon>Ecdysozoa</taxon>
        <taxon>Nematoda</taxon>
        <taxon>Chromadorea</taxon>
        <taxon>Rhabditida</taxon>
        <taxon>Rhabditina</taxon>
        <taxon>Rhabditomorpha</taxon>
        <taxon>Rhabditoidea</taxon>
        <taxon>Rhabditidae</taxon>
        <taxon>Mesorhabditinae</taxon>
        <taxon>Mesorhabditis</taxon>
    </lineage>
</organism>
<dbReference type="AlphaFoldDB" id="A0AAF3F251"/>
<dbReference type="InterPro" id="IPR055119">
    <property type="entry name" value="Mig18_Fn1"/>
</dbReference>
<keyword evidence="3" id="KW-1185">Reference proteome</keyword>
<evidence type="ECO:0000256" key="1">
    <source>
        <dbReference type="SAM" id="Phobius"/>
    </source>
</evidence>
<dbReference type="Proteomes" id="UP000887575">
    <property type="component" value="Unassembled WGS sequence"/>
</dbReference>
<keyword evidence="1" id="KW-1133">Transmembrane helix</keyword>
<evidence type="ECO:0000259" key="2">
    <source>
        <dbReference type="Pfam" id="PF23003"/>
    </source>
</evidence>
<accession>A0AAF3F251</accession>
<keyword evidence="1" id="KW-0472">Membrane</keyword>
<proteinExistence type="predicted"/>
<reference evidence="4" key="1">
    <citation type="submission" date="2024-02" db="UniProtKB">
        <authorList>
            <consortium name="WormBaseParasite"/>
        </authorList>
    </citation>
    <scope>IDENTIFICATION</scope>
</reference>
<dbReference type="WBParaSite" id="MBELARI_LOCUS19783">
    <property type="protein sequence ID" value="MBELARI_LOCUS19783"/>
    <property type="gene ID" value="MBELARI_LOCUS19783"/>
</dbReference>
<evidence type="ECO:0000313" key="4">
    <source>
        <dbReference type="WBParaSite" id="MBELARI_LOCUS19783"/>
    </source>
</evidence>
<name>A0AAF3F251_9BILA</name>